<dbReference type="PANTHER" id="PTHR43343">
    <property type="entry name" value="PEPTIDASE S12"/>
    <property type="match status" value="1"/>
</dbReference>
<feature type="domain" description="PDZ" evidence="4">
    <location>
        <begin position="244"/>
        <end position="340"/>
    </location>
</feature>
<keyword evidence="2" id="KW-0645">Protease</keyword>
<dbReference type="InterPro" id="IPR051201">
    <property type="entry name" value="Chloro_Bact_Ser_Proteases"/>
</dbReference>
<protein>
    <submittedName>
        <fullName evidence="5">Peptidase S1C</fullName>
    </submittedName>
</protein>
<accession>A0A0E4G8X5</accession>
<dbReference type="OrthoDB" id="9758917at2"/>
<evidence type="ECO:0000313" key="6">
    <source>
        <dbReference type="Proteomes" id="UP000045545"/>
    </source>
</evidence>
<dbReference type="InterPro" id="IPR043504">
    <property type="entry name" value="Peptidase_S1_PA_chymotrypsin"/>
</dbReference>
<reference evidence="5 6" key="1">
    <citation type="submission" date="2015-03" db="EMBL/GenBank/DDBJ databases">
        <authorList>
            <person name="Murphy D."/>
        </authorList>
    </citation>
    <scope>NUCLEOTIDE SEQUENCE [LARGE SCALE GENOMIC DNA]</scope>
    <source>
        <strain evidence="5 6">OL-4</strain>
    </source>
</reference>
<evidence type="ECO:0000313" key="5">
    <source>
        <dbReference type="EMBL" id="CFX00390.1"/>
    </source>
</evidence>
<dbReference type="AlphaFoldDB" id="A0A0E4G8X5"/>
<dbReference type="Pfam" id="PF13365">
    <property type="entry name" value="Trypsin_2"/>
    <property type="match status" value="1"/>
</dbReference>
<dbReference type="STRING" id="690567.177"/>
<dbReference type="SMART" id="SM00228">
    <property type="entry name" value="PDZ"/>
    <property type="match status" value="1"/>
</dbReference>
<dbReference type="GO" id="GO:0004252">
    <property type="term" value="F:serine-type endopeptidase activity"/>
    <property type="evidence" value="ECO:0007669"/>
    <property type="project" value="InterPro"/>
</dbReference>
<dbReference type="PROSITE" id="PS50106">
    <property type="entry name" value="PDZ"/>
    <property type="match status" value="1"/>
</dbReference>
<dbReference type="PANTHER" id="PTHR43343:SF3">
    <property type="entry name" value="PROTEASE DO-LIKE 8, CHLOROPLASTIC"/>
    <property type="match status" value="1"/>
</dbReference>
<dbReference type="InterPro" id="IPR036034">
    <property type="entry name" value="PDZ_sf"/>
</dbReference>
<keyword evidence="6" id="KW-1185">Reference proteome</keyword>
<gene>
    <name evidence="5" type="ORF">177</name>
</gene>
<name>A0A0E4G8X5_9FIRM</name>
<organism evidence="5 6">
    <name type="scientific">Syntrophomonas zehnderi OL-4</name>
    <dbReference type="NCBI Taxonomy" id="690567"/>
    <lineage>
        <taxon>Bacteria</taxon>
        <taxon>Bacillati</taxon>
        <taxon>Bacillota</taxon>
        <taxon>Clostridia</taxon>
        <taxon>Eubacteriales</taxon>
        <taxon>Syntrophomonadaceae</taxon>
        <taxon>Syntrophomonas</taxon>
    </lineage>
</organism>
<dbReference type="InterPro" id="IPR001940">
    <property type="entry name" value="Peptidase_S1C"/>
</dbReference>
<dbReference type="SUPFAM" id="SSF50494">
    <property type="entry name" value="Trypsin-like serine proteases"/>
    <property type="match status" value="1"/>
</dbReference>
<sequence length="359" mass="38403">MDRKTVRGLKFFLIFFCFGLGLVLLVTSLSSPNRLVIQKNQEQSVAGSVSDVARQVSPSIVGISNLRSTGDMFNRSKSEATGSGVIYDHLGHIITNYHVVRNADHLIVTLADGNTKEASLVGSDPRTDLAVIKIAVEKKVTPARLGNSDRLAVGQQVVAIGNPLGLRFARSVTSGIVSGLNRVITTEEGFVLRLIQTDAAINPGNSGGALVNLNGEVIGINTIKIAMPGFEGMGFSIPSSQVKTIAAEIIKNGRVIRPLLGIKILGEINLQEARYYKLPVTNGVIIEPLKGGPAIKAGIKPNDIVSKINGKPVKTGLELQEKIFACRAGDKVTLDITRLPADKNSRIENLRCQIELVNS</sequence>
<dbReference type="InterPro" id="IPR009003">
    <property type="entry name" value="Peptidase_S1_PA"/>
</dbReference>
<dbReference type="RefSeq" id="WP_052729508.1">
    <property type="nucleotide sequence ID" value="NZ_CGIH01000004.1"/>
</dbReference>
<dbReference type="SUPFAM" id="SSF50156">
    <property type="entry name" value="PDZ domain-like"/>
    <property type="match status" value="1"/>
</dbReference>
<evidence type="ECO:0000256" key="1">
    <source>
        <dbReference type="ARBA" id="ARBA00010541"/>
    </source>
</evidence>
<dbReference type="PRINTS" id="PR00834">
    <property type="entry name" value="PROTEASES2C"/>
</dbReference>
<evidence type="ECO:0000259" key="4">
    <source>
        <dbReference type="PROSITE" id="PS50106"/>
    </source>
</evidence>
<comment type="similarity">
    <text evidence="1">Belongs to the peptidase S1C family.</text>
</comment>
<dbReference type="Pfam" id="PF13180">
    <property type="entry name" value="PDZ_2"/>
    <property type="match status" value="1"/>
</dbReference>
<proteinExistence type="inferred from homology"/>
<evidence type="ECO:0000256" key="2">
    <source>
        <dbReference type="ARBA" id="ARBA00022670"/>
    </source>
</evidence>
<evidence type="ECO:0000256" key="3">
    <source>
        <dbReference type="ARBA" id="ARBA00022801"/>
    </source>
</evidence>
<dbReference type="GO" id="GO:0006508">
    <property type="term" value="P:proteolysis"/>
    <property type="evidence" value="ECO:0007669"/>
    <property type="project" value="UniProtKB-KW"/>
</dbReference>
<dbReference type="EMBL" id="CGIH01000004">
    <property type="protein sequence ID" value="CFX00390.1"/>
    <property type="molecule type" value="Genomic_DNA"/>
</dbReference>
<keyword evidence="3" id="KW-0378">Hydrolase</keyword>
<dbReference type="InterPro" id="IPR001478">
    <property type="entry name" value="PDZ"/>
</dbReference>
<dbReference type="Gene3D" id="2.40.10.10">
    <property type="entry name" value="Trypsin-like serine proteases"/>
    <property type="match status" value="2"/>
</dbReference>
<dbReference type="Proteomes" id="UP000045545">
    <property type="component" value="Unassembled WGS sequence"/>
</dbReference>
<dbReference type="Gene3D" id="2.30.42.10">
    <property type="match status" value="1"/>
</dbReference>